<evidence type="ECO:0000256" key="9">
    <source>
        <dbReference type="RuleBase" id="RU003357"/>
    </source>
</evidence>
<comment type="caution">
    <text evidence="13">The sequence shown here is derived from an EMBL/GenBank/DDBJ whole genome shotgun (WGS) entry which is preliminary data.</text>
</comment>
<gene>
    <name evidence="13" type="ORF">HJG44_18560</name>
</gene>
<evidence type="ECO:0000256" key="3">
    <source>
        <dbReference type="ARBA" id="ARBA00022452"/>
    </source>
</evidence>
<dbReference type="PANTHER" id="PTHR32552:SF83">
    <property type="entry name" value="BLR3904 PROTEIN"/>
    <property type="match status" value="1"/>
</dbReference>
<proteinExistence type="inferred from homology"/>
<dbReference type="GO" id="GO:0015344">
    <property type="term" value="F:siderophore uptake transmembrane transporter activity"/>
    <property type="evidence" value="ECO:0007669"/>
    <property type="project" value="TreeGrafter"/>
</dbReference>
<dbReference type="InterPro" id="IPR000531">
    <property type="entry name" value="Beta-barrel_TonB"/>
</dbReference>
<dbReference type="SUPFAM" id="SSF56935">
    <property type="entry name" value="Porins"/>
    <property type="match status" value="1"/>
</dbReference>
<evidence type="ECO:0000256" key="10">
    <source>
        <dbReference type="SAM" id="MobiDB-lite"/>
    </source>
</evidence>
<evidence type="ECO:0000256" key="1">
    <source>
        <dbReference type="ARBA" id="ARBA00004571"/>
    </source>
</evidence>
<evidence type="ECO:0000259" key="11">
    <source>
        <dbReference type="Pfam" id="PF00593"/>
    </source>
</evidence>
<keyword evidence="6 8" id="KW-0472">Membrane</keyword>
<organism evidence="13 14">
    <name type="scientific">Enterovirga aerilata</name>
    <dbReference type="NCBI Taxonomy" id="2730920"/>
    <lineage>
        <taxon>Bacteria</taxon>
        <taxon>Pseudomonadati</taxon>
        <taxon>Pseudomonadota</taxon>
        <taxon>Alphaproteobacteria</taxon>
        <taxon>Hyphomicrobiales</taxon>
        <taxon>Methylobacteriaceae</taxon>
        <taxon>Enterovirga</taxon>
    </lineage>
</organism>
<dbReference type="Pfam" id="PF07715">
    <property type="entry name" value="Plug"/>
    <property type="match status" value="1"/>
</dbReference>
<feature type="domain" description="TonB-dependent receptor-like beta-barrel" evidence="11">
    <location>
        <begin position="246"/>
        <end position="713"/>
    </location>
</feature>
<keyword evidence="13" id="KW-0675">Receptor</keyword>
<dbReference type="PANTHER" id="PTHR32552">
    <property type="entry name" value="FERRICHROME IRON RECEPTOR-RELATED"/>
    <property type="match status" value="1"/>
</dbReference>
<keyword evidence="3 8" id="KW-1134">Transmembrane beta strand</keyword>
<protein>
    <submittedName>
        <fullName evidence="13">TonB-dependent receptor</fullName>
    </submittedName>
</protein>
<accession>A0A849I980</accession>
<dbReference type="GO" id="GO:0009279">
    <property type="term" value="C:cell outer membrane"/>
    <property type="evidence" value="ECO:0007669"/>
    <property type="project" value="UniProtKB-SubCell"/>
</dbReference>
<name>A0A849I980_9HYPH</name>
<evidence type="ECO:0000256" key="4">
    <source>
        <dbReference type="ARBA" id="ARBA00022692"/>
    </source>
</evidence>
<evidence type="ECO:0000256" key="7">
    <source>
        <dbReference type="ARBA" id="ARBA00023237"/>
    </source>
</evidence>
<reference evidence="13 14" key="1">
    <citation type="submission" date="2020-04" db="EMBL/GenBank/DDBJ databases">
        <title>Enterovirga sp. isolate from soil.</title>
        <authorList>
            <person name="Chea S."/>
            <person name="Kim D.-U."/>
        </authorList>
    </citation>
    <scope>NUCLEOTIDE SEQUENCE [LARGE SCALE GENOMIC DNA]</scope>
    <source>
        <strain evidence="13 14">DB1703</strain>
    </source>
</reference>
<evidence type="ECO:0000256" key="8">
    <source>
        <dbReference type="PROSITE-ProRule" id="PRU01360"/>
    </source>
</evidence>
<dbReference type="InterPro" id="IPR039426">
    <property type="entry name" value="TonB-dep_rcpt-like"/>
</dbReference>
<evidence type="ECO:0000259" key="12">
    <source>
        <dbReference type="Pfam" id="PF07715"/>
    </source>
</evidence>
<keyword evidence="14" id="KW-1185">Reference proteome</keyword>
<keyword evidence="2 8" id="KW-0813">Transport</keyword>
<keyword evidence="4 8" id="KW-0812">Transmembrane</keyword>
<dbReference type="Proteomes" id="UP000564885">
    <property type="component" value="Unassembled WGS sequence"/>
</dbReference>
<dbReference type="RefSeq" id="WP_171219803.1">
    <property type="nucleotide sequence ID" value="NZ_JABEPP010000005.1"/>
</dbReference>
<dbReference type="InterPro" id="IPR012910">
    <property type="entry name" value="Plug_dom"/>
</dbReference>
<dbReference type="CDD" id="cd01347">
    <property type="entry name" value="ligand_gated_channel"/>
    <property type="match status" value="1"/>
</dbReference>
<evidence type="ECO:0000313" key="14">
    <source>
        <dbReference type="Proteomes" id="UP000564885"/>
    </source>
</evidence>
<sequence>MNESFSLRDHGGHAALGASLAATLGTFLPADAWAQEAGPTTLPQISVESAGGSPANTNLTPIGTSRLPGTVQDTPQTINVVPREILEQQNVTTLEQALRNVPGVTVSVGEGNGGLNGDQFRVRGFQAKNDLFVDGLRDFGVYQRDSFNTESVQVLKGPSSEAFGVGTVGGAINQVSKRSFLGNVINIDGSFGTGFLGRGTFDVNRQIDATTAIRLNGMVNQQDIADRNNVKSDRWGIAASLGFGLGTDTQWHLNYFHQYTDRTPDMGVPTIQAPGWRYAIPATEFGLPRQTSYVRSTDRDKSSTDLLTSLMKWQVNDWLTVTSDTRLAFYDRNFSQTNPAGCTAACATNFLAGGNPVIGYGAGGGMSFLQNDWGVENVTAGTAKFTTGPFRHEAVFGVNYFYQDSERQSLTAVGGRLPQNIRTPAFANASTFIRNPAGRRLSDSEDIGLFAQDRVWIVDQLSILGGIRWDSFSSTLRTSNAAGLLGPTTSNNNEFVSPKVSVILEPTKDQTFYMTYAQATSPTGQYAASATGIELPSTFLPPERSELYEVGAKINVLDGKLGLFGSIFRVNKDGSFDVDPVTGVAVAGPLDAGESRRVHGVEIGASGNITEEWNVQLAYARLDGRVVRTNTGTNVGNVAPYVADDNFSVFTTYNIAPHLAIPGKLLVGGGVFYQSEYFADSGNVTRVPASLSVDSLISYEVNNIRIALNGYNLTDELNYGAAFNGRVTPASGRTFVGSFGVRF</sequence>
<evidence type="ECO:0000256" key="6">
    <source>
        <dbReference type="ARBA" id="ARBA00023136"/>
    </source>
</evidence>
<dbReference type="EMBL" id="JABEPP010000005">
    <property type="protein sequence ID" value="NNM74364.1"/>
    <property type="molecule type" value="Genomic_DNA"/>
</dbReference>
<dbReference type="Gene3D" id="2.170.130.10">
    <property type="entry name" value="TonB-dependent receptor, plug domain"/>
    <property type="match status" value="1"/>
</dbReference>
<comment type="similarity">
    <text evidence="8 9">Belongs to the TonB-dependent receptor family.</text>
</comment>
<evidence type="ECO:0000313" key="13">
    <source>
        <dbReference type="EMBL" id="NNM74364.1"/>
    </source>
</evidence>
<evidence type="ECO:0000256" key="2">
    <source>
        <dbReference type="ARBA" id="ARBA00022448"/>
    </source>
</evidence>
<dbReference type="PROSITE" id="PS52016">
    <property type="entry name" value="TONB_DEPENDENT_REC_3"/>
    <property type="match status" value="1"/>
</dbReference>
<dbReference type="AlphaFoldDB" id="A0A849I980"/>
<dbReference type="InterPro" id="IPR036942">
    <property type="entry name" value="Beta-barrel_TonB_sf"/>
</dbReference>
<feature type="compositionally biased region" description="Polar residues" evidence="10">
    <location>
        <begin position="54"/>
        <end position="63"/>
    </location>
</feature>
<comment type="subcellular location">
    <subcellularLocation>
        <location evidence="1 8">Cell outer membrane</location>
        <topology evidence="1 8">Multi-pass membrane protein</topology>
    </subcellularLocation>
</comment>
<dbReference type="Gene3D" id="2.40.170.20">
    <property type="entry name" value="TonB-dependent receptor, beta-barrel domain"/>
    <property type="match status" value="1"/>
</dbReference>
<evidence type="ECO:0000256" key="5">
    <source>
        <dbReference type="ARBA" id="ARBA00023077"/>
    </source>
</evidence>
<dbReference type="InterPro" id="IPR037066">
    <property type="entry name" value="Plug_dom_sf"/>
</dbReference>
<feature type="domain" description="TonB-dependent receptor plug" evidence="12">
    <location>
        <begin position="71"/>
        <end position="171"/>
    </location>
</feature>
<dbReference type="Pfam" id="PF00593">
    <property type="entry name" value="TonB_dep_Rec_b-barrel"/>
    <property type="match status" value="1"/>
</dbReference>
<feature type="region of interest" description="Disordered" evidence="10">
    <location>
        <begin position="44"/>
        <end position="69"/>
    </location>
</feature>
<keyword evidence="7 8" id="KW-0998">Cell outer membrane</keyword>
<keyword evidence="5 9" id="KW-0798">TonB box</keyword>